<dbReference type="AlphaFoldDB" id="Q8TJ40"/>
<protein>
    <submittedName>
        <fullName evidence="1">Uncharacterized protein</fullName>
    </submittedName>
</protein>
<dbReference type="KEGG" id="mac:MA_3948"/>
<evidence type="ECO:0000313" key="2">
    <source>
        <dbReference type="Proteomes" id="UP000002487"/>
    </source>
</evidence>
<gene>
    <name evidence="1" type="ordered locus">MA_3948</name>
</gene>
<dbReference type="HOGENOM" id="CLU_1943847_0_0_2"/>
<reference evidence="1 2" key="1">
    <citation type="journal article" date="2002" name="Genome Res.">
        <title>The genome of Methanosarcina acetivorans reveals extensive metabolic and physiological diversity.</title>
        <authorList>
            <person name="Galagan J.E."/>
            <person name="Nusbaum C."/>
            <person name="Roy A."/>
            <person name="Endrizzi M.G."/>
            <person name="Macdonald P."/>
            <person name="FitzHugh W."/>
            <person name="Calvo S."/>
            <person name="Engels R."/>
            <person name="Smirnov S."/>
            <person name="Atnoor D."/>
            <person name="Brown A."/>
            <person name="Allen N."/>
            <person name="Naylor J."/>
            <person name="Stange-Thomann N."/>
            <person name="DeArellano K."/>
            <person name="Johnson R."/>
            <person name="Linton L."/>
            <person name="McEwan P."/>
            <person name="McKernan K."/>
            <person name="Talamas J."/>
            <person name="Tirrell A."/>
            <person name="Ye W."/>
            <person name="Zimmer A."/>
            <person name="Barber R.D."/>
            <person name="Cann I."/>
            <person name="Graham D.E."/>
            <person name="Grahame D.A."/>
            <person name="Guss A."/>
            <person name="Hedderich R."/>
            <person name="Ingram-Smith C."/>
            <person name="Kuettner C.H."/>
            <person name="Krzycki J.A."/>
            <person name="Leigh J.A."/>
            <person name="Li W."/>
            <person name="Liu J."/>
            <person name="Mukhopadhyay B."/>
            <person name="Reeve J.N."/>
            <person name="Smith K."/>
            <person name="Springer T.A."/>
            <person name="Umayam L.A."/>
            <person name="White O."/>
            <person name="White R.H."/>
            <person name="de Macario E.C."/>
            <person name="Ferry J.G."/>
            <person name="Jarrell K.F."/>
            <person name="Jing H."/>
            <person name="Macario A.J.L."/>
            <person name="Paulsen I."/>
            <person name="Pritchett M."/>
            <person name="Sowers K.R."/>
            <person name="Swanson R.V."/>
            <person name="Zinder S.H."/>
            <person name="Lander E."/>
            <person name="Metcalf W.W."/>
            <person name="Birren B."/>
        </authorList>
    </citation>
    <scope>NUCLEOTIDE SEQUENCE [LARGE SCALE GENOMIC DNA]</scope>
    <source>
        <strain evidence="2">ATCC 35395 / DSM 2834 / JCM 12185 / C2A</strain>
    </source>
</reference>
<accession>Q8TJ40</accession>
<organism evidence="1 2">
    <name type="scientific">Methanosarcina acetivorans (strain ATCC 35395 / DSM 2834 / JCM 12185 / C2A)</name>
    <dbReference type="NCBI Taxonomy" id="188937"/>
    <lineage>
        <taxon>Archaea</taxon>
        <taxon>Methanobacteriati</taxon>
        <taxon>Methanobacteriota</taxon>
        <taxon>Stenosarchaea group</taxon>
        <taxon>Methanomicrobia</taxon>
        <taxon>Methanosarcinales</taxon>
        <taxon>Methanosarcinaceae</taxon>
        <taxon>Methanosarcina</taxon>
    </lineage>
</organism>
<proteinExistence type="predicted"/>
<keyword evidence="2" id="KW-1185">Reference proteome</keyword>
<dbReference type="EnsemblBacteria" id="AAM07299">
    <property type="protein sequence ID" value="AAM07299"/>
    <property type="gene ID" value="MA_3948"/>
</dbReference>
<name>Q8TJ40_METAC</name>
<evidence type="ECO:0000313" key="1">
    <source>
        <dbReference type="EMBL" id="AAM07299.1"/>
    </source>
</evidence>
<sequence>MFVCRVSREDYSSFLPQEPYVKVSLHTARVFSNPFCIRHQLFCITDFVILDNSPLTLMSVSLSPIGVFEYLTLVSLFPFTQENTICKSASFRIRAKFEPLSNPLKIGIRFLLNPLPSLSLLLLTKFLPF</sequence>
<dbReference type="Proteomes" id="UP000002487">
    <property type="component" value="Chromosome"/>
</dbReference>
<dbReference type="InParanoid" id="Q8TJ40"/>
<dbReference type="EMBL" id="AE010299">
    <property type="protein sequence ID" value="AAM07299.1"/>
    <property type="molecule type" value="Genomic_DNA"/>
</dbReference>